<evidence type="ECO:0000313" key="3">
    <source>
        <dbReference type="Proteomes" id="UP000002495"/>
    </source>
</evidence>
<gene>
    <name evidence="2" type="ordered locus">HH_0766</name>
</gene>
<dbReference type="AlphaFoldDB" id="Q7VI42"/>
<dbReference type="EMBL" id="AE017125">
    <property type="protein sequence ID" value="AAP77363.1"/>
    <property type="molecule type" value="Genomic_DNA"/>
</dbReference>
<keyword evidence="1" id="KW-0472">Membrane</keyword>
<dbReference type="Proteomes" id="UP000002495">
    <property type="component" value="Chromosome"/>
</dbReference>
<proteinExistence type="predicted"/>
<protein>
    <submittedName>
        <fullName evidence="2">Uncharacterized protein</fullName>
    </submittedName>
</protein>
<feature type="transmembrane region" description="Helical" evidence="1">
    <location>
        <begin position="12"/>
        <end position="29"/>
    </location>
</feature>
<dbReference type="HOGENOM" id="CLU_3374110_0_0_7"/>
<keyword evidence="1" id="KW-1133">Transmembrane helix</keyword>
<evidence type="ECO:0000313" key="2">
    <source>
        <dbReference type="EMBL" id="AAP77363.1"/>
    </source>
</evidence>
<name>Q7VI42_HELHP</name>
<keyword evidence="1" id="KW-0812">Transmembrane</keyword>
<keyword evidence="3" id="KW-1185">Reference proteome</keyword>
<accession>Q7VI42</accession>
<dbReference type="KEGG" id="hhe:HH_0766"/>
<sequence>MRESKTYKVVRFVIMIALTLSIALNVYLYESLFY</sequence>
<evidence type="ECO:0000256" key="1">
    <source>
        <dbReference type="SAM" id="Phobius"/>
    </source>
</evidence>
<reference evidence="2 3" key="1">
    <citation type="journal article" date="2003" name="Proc. Natl. Acad. Sci. U.S.A.">
        <title>The complete genome sequence of the carcinogenic bacterium Helicobacter hepaticus.</title>
        <authorList>
            <person name="Suerbaum S."/>
            <person name="Josenhans C."/>
            <person name="Sterzenbach T."/>
            <person name="Drescher B."/>
            <person name="Brandt P."/>
            <person name="Bell M."/>
            <person name="Droege M."/>
            <person name="Fartmann B."/>
            <person name="Fischer H.-P."/>
            <person name="Ge Z."/>
            <person name="Hoerster A."/>
            <person name="Holland R."/>
            <person name="Klein K."/>
            <person name="Koenig J."/>
            <person name="Macko L."/>
            <person name="Mendz G.L."/>
            <person name="Nyakatura G."/>
            <person name="Schauer D.B."/>
            <person name="Shen Z."/>
            <person name="Weber J."/>
            <person name="Frosch M."/>
            <person name="Fox J.G."/>
        </authorList>
    </citation>
    <scope>NUCLEOTIDE SEQUENCE [LARGE SCALE GENOMIC DNA]</scope>
    <source>
        <strain evidence="3">ATCC 51449 / 3B1</strain>
    </source>
</reference>
<organism evidence="2 3">
    <name type="scientific">Helicobacter hepaticus (strain ATCC 51449 / 3B1)</name>
    <dbReference type="NCBI Taxonomy" id="235279"/>
    <lineage>
        <taxon>Bacteria</taxon>
        <taxon>Pseudomonadati</taxon>
        <taxon>Campylobacterota</taxon>
        <taxon>Epsilonproteobacteria</taxon>
        <taxon>Campylobacterales</taxon>
        <taxon>Helicobacteraceae</taxon>
        <taxon>Helicobacter</taxon>
    </lineage>
</organism>